<evidence type="ECO:0000313" key="2">
    <source>
        <dbReference type="EMBL" id="MPN29402.1"/>
    </source>
</evidence>
<sequence>MPRARGKNRLVLRFAGAAALLLLWLPHWRLSDPVYYGRRAHDVSGGGGVFSEPLRHGNAGRGQRRGHAARARQTRAAERGLQDCRAVLHGNAIGRAGHRRTRVLEKARHHERVGQALWHRLRAERMGSAQELPWREGIFAGGTRGSGAAREKRAKRAHLRRVSRQSDLSNHQRQRQGGRLWRTRAEQRGKAEVHQHRRHAAV</sequence>
<evidence type="ECO:0000256" key="1">
    <source>
        <dbReference type="SAM" id="MobiDB-lite"/>
    </source>
</evidence>
<gene>
    <name evidence="2" type="ORF">SDC9_176855</name>
</gene>
<dbReference type="EMBL" id="VSSQ01080080">
    <property type="protein sequence ID" value="MPN29402.1"/>
    <property type="molecule type" value="Genomic_DNA"/>
</dbReference>
<accession>A0A645GTV1</accession>
<feature type="compositionally biased region" description="Basic residues" evidence="1">
    <location>
        <begin position="152"/>
        <end position="163"/>
    </location>
</feature>
<name>A0A645GTV1_9ZZZZ</name>
<comment type="caution">
    <text evidence="2">The sequence shown here is derived from an EMBL/GenBank/DDBJ whole genome shotgun (WGS) entry which is preliminary data.</text>
</comment>
<reference evidence="2" key="1">
    <citation type="submission" date="2019-08" db="EMBL/GenBank/DDBJ databases">
        <authorList>
            <person name="Kucharzyk K."/>
            <person name="Murdoch R.W."/>
            <person name="Higgins S."/>
            <person name="Loffler F."/>
        </authorList>
    </citation>
    <scope>NUCLEOTIDE SEQUENCE</scope>
</reference>
<protein>
    <submittedName>
        <fullName evidence="2">Uncharacterized protein</fullName>
    </submittedName>
</protein>
<feature type="region of interest" description="Disordered" evidence="1">
    <location>
        <begin position="140"/>
        <end position="202"/>
    </location>
</feature>
<feature type="compositionally biased region" description="Basic and acidic residues" evidence="1">
    <location>
        <begin position="183"/>
        <end position="194"/>
    </location>
</feature>
<organism evidence="2">
    <name type="scientific">bioreactor metagenome</name>
    <dbReference type="NCBI Taxonomy" id="1076179"/>
    <lineage>
        <taxon>unclassified sequences</taxon>
        <taxon>metagenomes</taxon>
        <taxon>ecological metagenomes</taxon>
    </lineage>
</organism>
<proteinExistence type="predicted"/>
<dbReference type="AlphaFoldDB" id="A0A645GTV1"/>